<comment type="caution">
    <text evidence="6">The sequence shown here is derived from an EMBL/GenBank/DDBJ whole genome shotgun (WGS) entry which is preliminary data.</text>
</comment>
<evidence type="ECO:0000313" key="7">
    <source>
        <dbReference type="Proteomes" id="UP000295151"/>
    </source>
</evidence>
<dbReference type="RefSeq" id="WP_133979083.1">
    <property type="nucleotide sequence ID" value="NZ_SOCE01000001.1"/>
</dbReference>
<comment type="similarity">
    <text evidence="1">Belongs to the peptidase S45 family.</text>
</comment>
<dbReference type="Gene3D" id="2.30.120.10">
    <property type="match status" value="1"/>
</dbReference>
<dbReference type="EMBL" id="SOCE01000001">
    <property type="protein sequence ID" value="TDU89120.1"/>
    <property type="molecule type" value="Genomic_DNA"/>
</dbReference>
<evidence type="ECO:0000256" key="2">
    <source>
        <dbReference type="ARBA" id="ARBA00022801"/>
    </source>
</evidence>
<dbReference type="Gene3D" id="1.10.1400.10">
    <property type="match status" value="1"/>
</dbReference>
<name>A0A4R7TAQ3_9ACTN</name>
<evidence type="ECO:0000256" key="1">
    <source>
        <dbReference type="ARBA" id="ARBA00006586"/>
    </source>
</evidence>
<feature type="active site" description="Nucleophile" evidence="4">
    <location>
        <position position="170"/>
    </location>
</feature>
<dbReference type="PIRSF" id="PIRSF001227">
    <property type="entry name" value="Pen_acylase"/>
    <property type="match status" value="1"/>
</dbReference>
<keyword evidence="5" id="KW-0479">Metal-binding</keyword>
<evidence type="ECO:0000256" key="5">
    <source>
        <dbReference type="PIRSR" id="PIRSR001227-2"/>
    </source>
</evidence>
<evidence type="ECO:0000256" key="3">
    <source>
        <dbReference type="ARBA" id="ARBA00023145"/>
    </source>
</evidence>
<keyword evidence="3" id="KW-0865">Zymogen</keyword>
<feature type="binding site" evidence="5">
    <location>
        <position position="243"/>
    </location>
    <ligand>
        <name>Ca(2+)</name>
        <dbReference type="ChEBI" id="CHEBI:29108"/>
    </ligand>
</feature>
<feature type="binding site" evidence="5">
    <location>
        <position position="246"/>
    </location>
    <ligand>
        <name>Ca(2+)</name>
        <dbReference type="ChEBI" id="CHEBI:29108"/>
    </ligand>
</feature>
<dbReference type="InterPro" id="IPR029055">
    <property type="entry name" value="Ntn_hydrolases_N"/>
</dbReference>
<dbReference type="AlphaFoldDB" id="A0A4R7TAQ3"/>
<keyword evidence="5" id="KW-0106">Calcium</keyword>
<evidence type="ECO:0000256" key="4">
    <source>
        <dbReference type="PIRSR" id="PIRSR001227-1"/>
    </source>
</evidence>
<proteinExistence type="inferred from homology"/>
<dbReference type="GO" id="GO:0046872">
    <property type="term" value="F:metal ion binding"/>
    <property type="evidence" value="ECO:0007669"/>
    <property type="project" value="UniProtKB-KW"/>
</dbReference>
<dbReference type="InterPro" id="IPR014395">
    <property type="entry name" value="Pen/GL7ACA/AHL_acylase"/>
</dbReference>
<dbReference type="InterPro" id="IPR043147">
    <property type="entry name" value="Penicillin_amidase_A-knob"/>
</dbReference>
<dbReference type="SUPFAM" id="SSF56235">
    <property type="entry name" value="N-terminal nucleophile aminohydrolases (Ntn hydrolases)"/>
    <property type="match status" value="1"/>
</dbReference>
<dbReference type="PANTHER" id="PTHR34218">
    <property type="entry name" value="PEPTIDASE S45 PENICILLIN AMIDASE"/>
    <property type="match status" value="1"/>
</dbReference>
<dbReference type="GO" id="GO:0016811">
    <property type="term" value="F:hydrolase activity, acting on carbon-nitrogen (but not peptide) bonds, in linear amides"/>
    <property type="evidence" value="ECO:0007669"/>
    <property type="project" value="InterPro"/>
</dbReference>
<dbReference type="Pfam" id="PF01804">
    <property type="entry name" value="Penicil_amidase"/>
    <property type="match status" value="1"/>
</dbReference>
<reference evidence="6 7" key="1">
    <citation type="submission" date="2019-03" db="EMBL/GenBank/DDBJ databases">
        <title>Genomic Encyclopedia of Type Strains, Phase III (KMG-III): the genomes of soil and plant-associated and newly described type strains.</title>
        <authorList>
            <person name="Whitman W."/>
        </authorList>
    </citation>
    <scope>NUCLEOTIDE SEQUENCE [LARGE SCALE GENOMIC DNA]</scope>
    <source>
        <strain evidence="6 7">VKM Ac-2575</strain>
    </source>
</reference>
<organism evidence="6 7">
    <name type="scientific">Kribbella voronezhensis</name>
    <dbReference type="NCBI Taxonomy" id="2512212"/>
    <lineage>
        <taxon>Bacteria</taxon>
        <taxon>Bacillati</taxon>
        <taxon>Actinomycetota</taxon>
        <taxon>Actinomycetes</taxon>
        <taxon>Propionibacteriales</taxon>
        <taxon>Kribbellaceae</taxon>
        <taxon>Kribbella</taxon>
    </lineage>
</organism>
<comment type="cofactor">
    <cofactor evidence="5">
        <name>Ca(2+)</name>
        <dbReference type="ChEBI" id="CHEBI:29108"/>
    </cofactor>
    <text evidence="5">Binds 1 Ca(2+) ion per dimer.</text>
</comment>
<dbReference type="PANTHER" id="PTHR34218:SF4">
    <property type="entry name" value="ACYL-HOMOSERINE LACTONE ACYLASE QUIP"/>
    <property type="match status" value="1"/>
</dbReference>
<dbReference type="InterPro" id="IPR002692">
    <property type="entry name" value="S45"/>
</dbReference>
<sequence>MSAETFRDAWGVPHLRAADPLELAQLQGRNAAMDRAWQIELQRRRFLGTSAAFLGVEAIGWDSFARQARLADTAERCYRSLDDATREWLTAYVAGVNEGMPAGAARAPEFAETGLMVQEWEPWAPLGNWLAIHVMFAGFPNKLWREHVVHHLGEAAVDLFDSEGPSTAGSNGWLIAGDRTATGAPVIAGDPHRYIESPGIYQQVRLACPQYDVIGLAVPGIPGIAHFGHTGKVAWAITNAMADYQDLFAEQLRRTADGVEALRPDGWRETAVHTEVFEVAGAAPVEVEVIETDRGPVIIGGPDERAISLRYPPRVTGRLGFEVLPKLLAATTVGDIDAAVADWVEPVNVILAADTDGGLLHRTAGRVPTRHPANSHRVVPAWDSGHAWQGWYEPMPAATIDEFAVMANARELAEPLGTEFAAPHRSHRIRELVSSRDDWTAAEMPDIHRDTLLGSAPLMLDLLAGLEDLSAEATSLRAELATWDRRMDASSTTASTYAAFRKALVQRLADHPALAVLEDGLDCPELFVPWMDPLAHVGFALENLITTDLLPDVNVRWLAREALEEVAHSKPRKPWGETHQLSPLHALRGPLFTPAEEPIDLALSGDHHCVMSTSSLPGLTDVCIRASAARYAWDLADRSDSAWSVPLGASGVLGDPHHHDQLPHWLQGTLVPITTNWDELTPER</sequence>
<accession>A0A4R7TAQ3</accession>
<dbReference type="Gene3D" id="3.60.20.10">
    <property type="entry name" value="Glutamine Phosphoribosylpyrophosphate, subunit 1, domain 1"/>
    <property type="match status" value="1"/>
</dbReference>
<dbReference type="InterPro" id="IPR023343">
    <property type="entry name" value="Penicillin_amidase_dom1"/>
</dbReference>
<evidence type="ECO:0000313" key="6">
    <source>
        <dbReference type="EMBL" id="TDU89120.1"/>
    </source>
</evidence>
<keyword evidence="7" id="KW-1185">Reference proteome</keyword>
<keyword evidence="2" id="KW-0378">Hydrolase</keyword>
<dbReference type="Gene3D" id="1.10.439.10">
    <property type="entry name" value="Penicillin Amidohydrolase, domain 1"/>
    <property type="match status" value="1"/>
</dbReference>
<dbReference type="InterPro" id="IPR043146">
    <property type="entry name" value="Penicillin_amidase_N_B-knob"/>
</dbReference>
<dbReference type="GO" id="GO:0017000">
    <property type="term" value="P:antibiotic biosynthetic process"/>
    <property type="evidence" value="ECO:0007669"/>
    <property type="project" value="InterPro"/>
</dbReference>
<protein>
    <submittedName>
        <fullName evidence="6">Penicillin amidase</fullName>
    </submittedName>
</protein>
<gene>
    <name evidence="6" type="ORF">EV138_2675</name>
</gene>
<dbReference type="OrthoDB" id="9759796at2"/>
<dbReference type="Proteomes" id="UP000295151">
    <property type="component" value="Unassembled WGS sequence"/>
</dbReference>